<dbReference type="GO" id="GO:0032259">
    <property type="term" value="P:methylation"/>
    <property type="evidence" value="ECO:0007669"/>
    <property type="project" value="UniProtKB-KW"/>
</dbReference>
<accession>A0A438DB07</accession>
<keyword evidence="3" id="KW-0325">Glycoprotein</keyword>
<dbReference type="AlphaFoldDB" id="A0A438DB07"/>
<dbReference type="Pfam" id="PF03141">
    <property type="entry name" value="Methyltransf_29"/>
    <property type="match status" value="1"/>
</dbReference>
<gene>
    <name evidence="4" type="ORF">CK203_076507</name>
</gene>
<keyword evidence="1" id="KW-0489">Methyltransferase</keyword>
<dbReference type="EMBL" id="QGNW01001711">
    <property type="protein sequence ID" value="RVW32637.1"/>
    <property type="molecule type" value="Genomic_DNA"/>
</dbReference>
<sequence length="161" mass="16720">MGHLNLPSSKRNARQYRLLDLAGLAAFYGGSAAAAEAGGAGGGGAAAGDRGLSGGGGGSHACPLPAETPLCLIPPPDGYHIPVRWPDSLHKVCVYMSVMVLLQDLDSKSFDISIEEFGGRLRGVIVERGKGFSTWVRFGEISLGCLLEGVEVCCIDEGMSK</sequence>
<organism evidence="4 5">
    <name type="scientific">Vitis vinifera</name>
    <name type="common">Grape</name>
    <dbReference type="NCBI Taxonomy" id="29760"/>
    <lineage>
        <taxon>Eukaryota</taxon>
        <taxon>Viridiplantae</taxon>
        <taxon>Streptophyta</taxon>
        <taxon>Embryophyta</taxon>
        <taxon>Tracheophyta</taxon>
        <taxon>Spermatophyta</taxon>
        <taxon>Magnoliopsida</taxon>
        <taxon>eudicotyledons</taxon>
        <taxon>Gunneridae</taxon>
        <taxon>Pentapetalae</taxon>
        <taxon>rosids</taxon>
        <taxon>Vitales</taxon>
        <taxon>Vitaceae</taxon>
        <taxon>Viteae</taxon>
        <taxon>Vitis</taxon>
    </lineage>
</organism>
<evidence type="ECO:0000313" key="5">
    <source>
        <dbReference type="Proteomes" id="UP000288805"/>
    </source>
</evidence>
<dbReference type="GO" id="GO:0008168">
    <property type="term" value="F:methyltransferase activity"/>
    <property type="evidence" value="ECO:0007669"/>
    <property type="project" value="UniProtKB-KW"/>
</dbReference>
<proteinExistence type="predicted"/>
<comment type="caution">
    <text evidence="4">The sequence shown here is derived from an EMBL/GenBank/DDBJ whole genome shotgun (WGS) entry which is preliminary data.</text>
</comment>
<dbReference type="Proteomes" id="UP000288805">
    <property type="component" value="Unassembled WGS sequence"/>
</dbReference>
<evidence type="ECO:0000256" key="3">
    <source>
        <dbReference type="ARBA" id="ARBA00023180"/>
    </source>
</evidence>
<dbReference type="InterPro" id="IPR004159">
    <property type="entry name" value="Put_SAM_MeTrfase"/>
</dbReference>
<protein>
    <submittedName>
        <fullName evidence="4">Uncharacterized protein</fullName>
    </submittedName>
</protein>
<name>A0A438DB07_VITVI</name>
<evidence type="ECO:0000256" key="1">
    <source>
        <dbReference type="ARBA" id="ARBA00022603"/>
    </source>
</evidence>
<reference evidence="4 5" key="1">
    <citation type="journal article" date="2018" name="PLoS Genet.">
        <title>Population sequencing reveals clonal diversity and ancestral inbreeding in the grapevine cultivar Chardonnay.</title>
        <authorList>
            <person name="Roach M.J."/>
            <person name="Johnson D.L."/>
            <person name="Bohlmann J."/>
            <person name="van Vuuren H.J."/>
            <person name="Jones S.J."/>
            <person name="Pretorius I.S."/>
            <person name="Schmidt S.A."/>
            <person name="Borneman A.R."/>
        </authorList>
    </citation>
    <scope>NUCLEOTIDE SEQUENCE [LARGE SCALE GENOMIC DNA]</scope>
    <source>
        <strain evidence="5">cv. Chardonnay</strain>
        <tissue evidence="4">Leaf</tissue>
    </source>
</reference>
<evidence type="ECO:0000256" key="2">
    <source>
        <dbReference type="ARBA" id="ARBA00022679"/>
    </source>
</evidence>
<keyword evidence="2" id="KW-0808">Transferase</keyword>
<evidence type="ECO:0000313" key="4">
    <source>
        <dbReference type="EMBL" id="RVW32637.1"/>
    </source>
</evidence>